<evidence type="ECO:0000313" key="3">
    <source>
        <dbReference type="Proteomes" id="UP001372338"/>
    </source>
</evidence>
<evidence type="ECO:0000256" key="1">
    <source>
        <dbReference type="SAM" id="MobiDB-lite"/>
    </source>
</evidence>
<feature type="region of interest" description="Disordered" evidence="1">
    <location>
        <begin position="47"/>
        <end position="87"/>
    </location>
</feature>
<feature type="compositionally biased region" description="Basic and acidic residues" evidence="1">
    <location>
        <begin position="68"/>
        <end position="80"/>
    </location>
</feature>
<name>A0AAN9I0V0_CROPI</name>
<keyword evidence="3" id="KW-1185">Reference proteome</keyword>
<dbReference type="AlphaFoldDB" id="A0AAN9I0V0"/>
<dbReference type="Proteomes" id="UP001372338">
    <property type="component" value="Unassembled WGS sequence"/>
</dbReference>
<evidence type="ECO:0000313" key="2">
    <source>
        <dbReference type="EMBL" id="KAK7256481.1"/>
    </source>
</evidence>
<accession>A0AAN9I0V0</accession>
<protein>
    <submittedName>
        <fullName evidence="2">Uncharacterized protein</fullName>
    </submittedName>
</protein>
<gene>
    <name evidence="2" type="ORF">RIF29_29932</name>
</gene>
<proteinExistence type="predicted"/>
<comment type="caution">
    <text evidence="2">The sequence shown here is derived from an EMBL/GenBank/DDBJ whole genome shotgun (WGS) entry which is preliminary data.</text>
</comment>
<feature type="compositionally biased region" description="Basic residues" evidence="1">
    <location>
        <begin position="53"/>
        <end position="67"/>
    </location>
</feature>
<organism evidence="2 3">
    <name type="scientific">Crotalaria pallida</name>
    <name type="common">Smooth rattlebox</name>
    <name type="synonym">Crotalaria striata</name>
    <dbReference type="NCBI Taxonomy" id="3830"/>
    <lineage>
        <taxon>Eukaryota</taxon>
        <taxon>Viridiplantae</taxon>
        <taxon>Streptophyta</taxon>
        <taxon>Embryophyta</taxon>
        <taxon>Tracheophyta</taxon>
        <taxon>Spermatophyta</taxon>
        <taxon>Magnoliopsida</taxon>
        <taxon>eudicotyledons</taxon>
        <taxon>Gunneridae</taxon>
        <taxon>Pentapetalae</taxon>
        <taxon>rosids</taxon>
        <taxon>fabids</taxon>
        <taxon>Fabales</taxon>
        <taxon>Fabaceae</taxon>
        <taxon>Papilionoideae</taxon>
        <taxon>50 kb inversion clade</taxon>
        <taxon>genistoids sensu lato</taxon>
        <taxon>core genistoids</taxon>
        <taxon>Crotalarieae</taxon>
        <taxon>Crotalaria</taxon>
    </lineage>
</organism>
<sequence>MTTISSIIPRIYALTIYPHKKIKKKGLIQIPQHILFSLSSLLLPLPPREREKKKTNKKKKEKRKMVLHHRDSERMREKRSNTLKLKP</sequence>
<reference evidence="2 3" key="1">
    <citation type="submission" date="2024-01" db="EMBL/GenBank/DDBJ databases">
        <title>The genomes of 5 underutilized Papilionoideae crops provide insights into root nodulation and disease resistanc.</title>
        <authorList>
            <person name="Yuan L."/>
        </authorList>
    </citation>
    <scope>NUCLEOTIDE SEQUENCE [LARGE SCALE GENOMIC DNA]</scope>
    <source>
        <strain evidence="2">ZHUSHIDOU_FW_LH</strain>
        <tissue evidence="2">Leaf</tissue>
    </source>
</reference>
<dbReference type="EMBL" id="JAYWIO010000006">
    <property type="protein sequence ID" value="KAK7256481.1"/>
    <property type="molecule type" value="Genomic_DNA"/>
</dbReference>